<proteinExistence type="predicted"/>
<protein>
    <submittedName>
        <fullName evidence="1">Uncharacterized protein</fullName>
    </submittedName>
</protein>
<sequence length="162" mass="17788">MLESIRGLQDRFGERMEKGHIHPAWVFLVRPLSWISSLTLSPPGDVCPPPAARGEKGNPYQASSSAGQGQYAYPPADRRRTDEFDILGFKRIRHGRQDVPPSSPPGWRKGCSEGPESIDSPLARLFVGVDGSPVHVQCLLPFTFGTPCHRAMPQMNGARSGR</sequence>
<keyword evidence="2" id="KW-1185">Reference proteome</keyword>
<gene>
    <name evidence="1" type="ORF">LCI18_014412</name>
</gene>
<dbReference type="Proteomes" id="UP000830768">
    <property type="component" value="Chromosome 13"/>
</dbReference>
<evidence type="ECO:0000313" key="1">
    <source>
        <dbReference type="EMBL" id="UPL03478.1"/>
    </source>
</evidence>
<accession>A0ACD3ZQT6</accession>
<dbReference type="EMBL" id="CP090041">
    <property type="protein sequence ID" value="UPL03478.1"/>
    <property type="molecule type" value="Genomic_DNA"/>
</dbReference>
<organism evidence="1 2">
    <name type="scientific">Fusarium solani subsp. cucurbitae</name>
    <name type="common">Neocosmosporum cucurbitae</name>
    <dbReference type="NCBI Taxonomy" id="2747967"/>
    <lineage>
        <taxon>Eukaryota</taxon>
        <taxon>Fungi</taxon>
        <taxon>Dikarya</taxon>
        <taxon>Ascomycota</taxon>
        <taxon>Pezizomycotina</taxon>
        <taxon>Sordariomycetes</taxon>
        <taxon>Hypocreomycetidae</taxon>
        <taxon>Hypocreales</taxon>
        <taxon>Nectriaceae</taxon>
        <taxon>Fusarium</taxon>
        <taxon>Fusarium solani species complex</taxon>
    </lineage>
</organism>
<evidence type="ECO:0000313" key="2">
    <source>
        <dbReference type="Proteomes" id="UP000830768"/>
    </source>
</evidence>
<name>A0ACD3ZQT6_FUSSC</name>
<reference evidence="1" key="1">
    <citation type="submission" date="2021-11" db="EMBL/GenBank/DDBJ databases">
        <title>Fusarium solani-melongenae Genome sequencing and assembly.</title>
        <authorList>
            <person name="Xie S."/>
            <person name="Huang L."/>
            <person name="Zhang X."/>
        </authorList>
    </citation>
    <scope>NUCLEOTIDE SEQUENCE</scope>
    <source>
        <strain evidence="1">CRI 24-3</strain>
    </source>
</reference>